<evidence type="ECO:0000313" key="2">
    <source>
        <dbReference type="Proteomes" id="UP000003980"/>
    </source>
</evidence>
<gene>
    <name evidence="1" type="ORF">MetMK1DRAFT_00007360</name>
</gene>
<accession>H2C1W3</accession>
<reference evidence="1 2" key="1">
    <citation type="submission" date="2012-01" db="EMBL/GenBank/DDBJ databases">
        <title>Improved High-Quality Draft sequence of Metallosphaera yellowstonensis MK1.</title>
        <authorList>
            <consortium name="US DOE Joint Genome Institute"/>
            <person name="Lucas S."/>
            <person name="Han J."/>
            <person name="Cheng J.-F."/>
            <person name="Goodwin L."/>
            <person name="Pitluck S."/>
            <person name="Peters L."/>
            <person name="Teshima H."/>
            <person name="Detter J.C."/>
            <person name="Han C."/>
            <person name="Tapia R."/>
            <person name="Land M."/>
            <person name="Hauser L."/>
            <person name="Kyrpides N."/>
            <person name="Kozubal M."/>
            <person name="Macur R.E."/>
            <person name="Jay Z."/>
            <person name="Inskeep W."/>
            <person name="Woyke T."/>
        </authorList>
    </citation>
    <scope>NUCLEOTIDE SEQUENCE [LARGE SCALE GENOMIC DNA]</scope>
    <source>
        <strain evidence="1 2">MK1</strain>
    </source>
</reference>
<organism evidence="1 2">
    <name type="scientific">Metallosphaera yellowstonensis MK1</name>
    <dbReference type="NCBI Taxonomy" id="671065"/>
    <lineage>
        <taxon>Archaea</taxon>
        <taxon>Thermoproteota</taxon>
        <taxon>Thermoprotei</taxon>
        <taxon>Sulfolobales</taxon>
        <taxon>Sulfolobaceae</taxon>
        <taxon>Metallosphaera</taxon>
    </lineage>
</organism>
<sequence>MEDVYLENSDGSSLKEMLTPCNSEDDCIEVKNQFSYLKIFKDVSGNGPRLKIILMSSGEIKYVDPFTLEILLRIPDSFVKNFVVEP</sequence>
<dbReference type="RefSeq" id="WP_009070785.1">
    <property type="nucleotide sequence ID" value="NZ_JH597761.1"/>
</dbReference>
<dbReference type="AlphaFoldDB" id="H2C1W3"/>
<dbReference type="EMBL" id="JH597761">
    <property type="protein sequence ID" value="EHP70234.1"/>
    <property type="molecule type" value="Genomic_DNA"/>
</dbReference>
<name>H2C1W3_9CREN</name>
<dbReference type="Proteomes" id="UP000003980">
    <property type="component" value="Unassembled WGS sequence"/>
</dbReference>
<protein>
    <submittedName>
        <fullName evidence="1">Uncharacterized protein</fullName>
    </submittedName>
</protein>
<dbReference type="HOGENOM" id="CLU_2490532_0_0_2"/>
<proteinExistence type="predicted"/>
<evidence type="ECO:0000313" key="1">
    <source>
        <dbReference type="EMBL" id="EHP70234.1"/>
    </source>
</evidence>
<keyword evidence="2" id="KW-1185">Reference proteome</keyword>